<comment type="caution">
    <text evidence="1">The sequence shown here is derived from an EMBL/GenBank/DDBJ whole genome shotgun (WGS) entry which is preliminary data.</text>
</comment>
<keyword evidence="2" id="KW-1185">Reference proteome</keyword>
<evidence type="ECO:0000313" key="1">
    <source>
        <dbReference type="EMBL" id="KAK9519819.1"/>
    </source>
</evidence>
<organism evidence="1 2">
    <name type="scientific">Zoarces viviparus</name>
    <name type="common">Viviparous eelpout</name>
    <name type="synonym">Blennius viviparus</name>
    <dbReference type="NCBI Taxonomy" id="48416"/>
    <lineage>
        <taxon>Eukaryota</taxon>
        <taxon>Metazoa</taxon>
        <taxon>Chordata</taxon>
        <taxon>Craniata</taxon>
        <taxon>Vertebrata</taxon>
        <taxon>Euteleostomi</taxon>
        <taxon>Actinopterygii</taxon>
        <taxon>Neopterygii</taxon>
        <taxon>Teleostei</taxon>
        <taxon>Neoteleostei</taxon>
        <taxon>Acanthomorphata</taxon>
        <taxon>Eupercaria</taxon>
        <taxon>Perciformes</taxon>
        <taxon>Cottioidei</taxon>
        <taxon>Zoarcales</taxon>
        <taxon>Zoarcidae</taxon>
        <taxon>Zoarcinae</taxon>
        <taxon>Zoarces</taxon>
    </lineage>
</organism>
<accession>A0AAW1EDX7</accession>
<dbReference type="EMBL" id="JBCEZU010000434">
    <property type="protein sequence ID" value="KAK9519819.1"/>
    <property type="molecule type" value="Genomic_DNA"/>
</dbReference>
<dbReference type="AlphaFoldDB" id="A0AAW1EDX7"/>
<sequence>MVGARLRPLLLMNAEQGMLPPPLLAFARNVTDQAIEQGPVMFHIPSAVWLRRGAAPRVLTSMPQLFV</sequence>
<protein>
    <submittedName>
        <fullName evidence="1">Uncharacterized protein</fullName>
    </submittedName>
</protein>
<reference evidence="1 2" key="1">
    <citation type="journal article" date="2024" name="Genome Biol. Evol.">
        <title>Chromosome-level genome assembly of the viviparous eelpout Zoarces viviparus.</title>
        <authorList>
            <person name="Fuhrmann N."/>
            <person name="Brasseur M.V."/>
            <person name="Bakowski C.E."/>
            <person name="Podsiadlowski L."/>
            <person name="Prost S."/>
            <person name="Krehenwinkel H."/>
            <person name="Mayer C."/>
        </authorList>
    </citation>
    <scope>NUCLEOTIDE SEQUENCE [LARGE SCALE GENOMIC DNA]</scope>
    <source>
        <strain evidence="1">NO-MEL_2022_Ind0_liver</strain>
    </source>
</reference>
<name>A0AAW1EDX7_ZOAVI</name>
<dbReference type="Proteomes" id="UP001488805">
    <property type="component" value="Unassembled WGS sequence"/>
</dbReference>
<evidence type="ECO:0000313" key="2">
    <source>
        <dbReference type="Proteomes" id="UP001488805"/>
    </source>
</evidence>
<proteinExistence type="predicted"/>
<gene>
    <name evidence="1" type="ORF">VZT92_022524</name>
</gene>